<dbReference type="Pfam" id="PF00126">
    <property type="entry name" value="HTH_1"/>
    <property type="match status" value="1"/>
</dbReference>
<dbReference type="Pfam" id="PF03466">
    <property type="entry name" value="LysR_substrate"/>
    <property type="match status" value="1"/>
</dbReference>
<dbReference type="InterPro" id="IPR036388">
    <property type="entry name" value="WH-like_DNA-bd_sf"/>
</dbReference>
<dbReference type="EMBL" id="QZWZ01000065">
    <property type="protein sequence ID" value="RJT26760.1"/>
    <property type="molecule type" value="Genomic_DNA"/>
</dbReference>
<feature type="domain" description="HTH lysR-type" evidence="5">
    <location>
        <begin position="13"/>
        <end position="70"/>
    </location>
</feature>
<dbReference type="Gene3D" id="1.10.10.10">
    <property type="entry name" value="Winged helix-like DNA-binding domain superfamily/Winged helix DNA-binding domain"/>
    <property type="match status" value="1"/>
</dbReference>
<dbReference type="SUPFAM" id="SSF46785">
    <property type="entry name" value="Winged helix' DNA-binding domain"/>
    <property type="match status" value="1"/>
</dbReference>
<dbReference type="InterPro" id="IPR000847">
    <property type="entry name" value="LysR_HTH_N"/>
</dbReference>
<dbReference type="CDD" id="cd08432">
    <property type="entry name" value="PBP2_GcdR_TrpI_HvrB_AmpR_like"/>
    <property type="match status" value="1"/>
</dbReference>
<dbReference type="GO" id="GO:0003677">
    <property type="term" value="F:DNA binding"/>
    <property type="evidence" value="ECO:0007669"/>
    <property type="project" value="UniProtKB-KW"/>
</dbReference>
<organism evidence="6 7">
    <name type="scientific">Mesorhizobium waimense</name>
    <dbReference type="NCBI Taxonomy" id="1300307"/>
    <lineage>
        <taxon>Bacteria</taxon>
        <taxon>Pseudomonadati</taxon>
        <taxon>Pseudomonadota</taxon>
        <taxon>Alphaproteobacteria</taxon>
        <taxon>Hyphomicrobiales</taxon>
        <taxon>Phyllobacteriaceae</taxon>
        <taxon>Mesorhizobium</taxon>
    </lineage>
</organism>
<keyword evidence="7" id="KW-1185">Reference proteome</keyword>
<dbReference type="InterPro" id="IPR058163">
    <property type="entry name" value="LysR-type_TF_proteobact-type"/>
</dbReference>
<reference evidence="6 7" key="1">
    <citation type="submission" date="2018-09" db="EMBL/GenBank/DDBJ databases">
        <title>Mesorhizobium carmichaelinearum sp. nov. isolated from Carmichaelinea spp. root nodules in New Zealand.</title>
        <authorList>
            <person name="De Meyer S.E."/>
        </authorList>
    </citation>
    <scope>NUCLEOTIDE SEQUENCE [LARGE SCALE GENOMIC DNA]</scope>
    <source>
        <strain evidence="6 7">ICMP19557</strain>
    </source>
</reference>
<dbReference type="InterPro" id="IPR036390">
    <property type="entry name" value="WH_DNA-bd_sf"/>
</dbReference>
<evidence type="ECO:0000259" key="5">
    <source>
        <dbReference type="PROSITE" id="PS50931"/>
    </source>
</evidence>
<keyword evidence="3" id="KW-0238">DNA-binding</keyword>
<comment type="similarity">
    <text evidence="1">Belongs to the LysR transcriptional regulatory family.</text>
</comment>
<dbReference type="OrthoDB" id="9793571at2"/>
<gene>
    <name evidence="6" type="ORF">D3227_36665</name>
</gene>
<keyword evidence="2" id="KW-0805">Transcription regulation</keyword>
<dbReference type="PRINTS" id="PR00039">
    <property type="entry name" value="HTHLYSR"/>
</dbReference>
<dbReference type="Proteomes" id="UP000272706">
    <property type="component" value="Unassembled WGS sequence"/>
</dbReference>
<dbReference type="PROSITE" id="PS50931">
    <property type="entry name" value="HTH_LYSR"/>
    <property type="match status" value="1"/>
</dbReference>
<dbReference type="PANTHER" id="PTHR30537:SF5">
    <property type="entry name" value="HTH-TYPE TRANSCRIPTIONAL ACTIVATOR TTDR-RELATED"/>
    <property type="match status" value="1"/>
</dbReference>
<keyword evidence="4" id="KW-0804">Transcription</keyword>
<accession>A0A3A5K7B4</accession>
<dbReference type="InterPro" id="IPR005119">
    <property type="entry name" value="LysR_subst-bd"/>
</dbReference>
<evidence type="ECO:0000256" key="3">
    <source>
        <dbReference type="ARBA" id="ARBA00023125"/>
    </source>
</evidence>
<dbReference type="Gene3D" id="3.40.190.10">
    <property type="entry name" value="Periplasmic binding protein-like II"/>
    <property type="match status" value="2"/>
</dbReference>
<comment type="caution">
    <text evidence="6">The sequence shown here is derived from an EMBL/GenBank/DDBJ whole genome shotgun (WGS) entry which is preliminary data.</text>
</comment>
<dbReference type="GO" id="GO:0003700">
    <property type="term" value="F:DNA-binding transcription factor activity"/>
    <property type="evidence" value="ECO:0007669"/>
    <property type="project" value="InterPro"/>
</dbReference>
<evidence type="ECO:0000256" key="4">
    <source>
        <dbReference type="ARBA" id="ARBA00023163"/>
    </source>
</evidence>
<evidence type="ECO:0000313" key="6">
    <source>
        <dbReference type="EMBL" id="RJT26760.1"/>
    </source>
</evidence>
<evidence type="ECO:0000256" key="1">
    <source>
        <dbReference type="ARBA" id="ARBA00009437"/>
    </source>
</evidence>
<proteinExistence type="inferred from homology"/>
<evidence type="ECO:0000313" key="7">
    <source>
        <dbReference type="Proteomes" id="UP000272706"/>
    </source>
</evidence>
<dbReference type="PANTHER" id="PTHR30537">
    <property type="entry name" value="HTH-TYPE TRANSCRIPTIONAL REGULATOR"/>
    <property type="match status" value="1"/>
</dbReference>
<sequence>MSHDRRTFRQSVPSLHGLILFEAAARHLNFSTAASELSITQPAVSHGIKQLEATLGHPLFVREHRTLSLTTQGVRLYSAVASGFGTITETLAEISGSVHRDKIVASASTVLATEWLLPRLGKLRQDHPNLQIEIRCLDRDPDLASSGIDVHIRLGDGHWPGCSSTQLWPEHIVPVCSPEFLERHGPFSSIPELVSHPLIHYIDPYRLRPGWGEWLRALNVPVPPNLPVALEVNDSLLAQKAAERGEGLVLGQRPIIDQALNAGWLKVAFDHTLETGRHHYAVTASGPGIRRAVVQFRDWLRANASG</sequence>
<evidence type="ECO:0000256" key="2">
    <source>
        <dbReference type="ARBA" id="ARBA00023015"/>
    </source>
</evidence>
<name>A0A3A5K7B4_9HYPH</name>
<dbReference type="AlphaFoldDB" id="A0A3A5K7B4"/>
<protein>
    <submittedName>
        <fullName evidence="6">LysR family transcriptional regulator</fullName>
    </submittedName>
</protein>
<dbReference type="SUPFAM" id="SSF53850">
    <property type="entry name" value="Periplasmic binding protein-like II"/>
    <property type="match status" value="1"/>
</dbReference>